<evidence type="ECO:0000313" key="2">
    <source>
        <dbReference type="Proteomes" id="UP000197138"/>
    </source>
</evidence>
<proteinExistence type="predicted"/>
<evidence type="ECO:0000313" key="1">
    <source>
        <dbReference type="EMBL" id="OWM81307.1"/>
    </source>
</evidence>
<dbReference type="EMBL" id="MTKT01002214">
    <property type="protein sequence ID" value="OWM81307.1"/>
    <property type="molecule type" value="Genomic_DNA"/>
</dbReference>
<organism evidence="1 2">
    <name type="scientific">Punica granatum</name>
    <name type="common">Pomegranate</name>
    <dbReference type="NCBI Taxonomy" id="22663"/>
    <lineage>
        <taxon>Eukaryota</taxon>
        <taxon>Viridiplantae</taxon>
        <taxon>Streptophyta</taxon>
        <taxon>Embryophyta</taxon>
        <taxon>Tracheophyta</taxon>
        <taxon>Spermatophyta</taxon>
        <taxon>Magnoliopsida</taxon>
        <taxon>eudicotyledons</taxon>
        <taxon>Gunneridae</taxon>
        <taxon>Pentapetalae</taxon>
        <taxon>rosids</taxon>
        <taxon>malvids</taxon>
        <taxon>Myrtales</taxon>
        <taxon>Lythraceae</taxon>
        <taxon>Punica</taxon>
    </lineage>
</organism>
<comment type="caution">
    <text evidence="1">The sequence shown here is derived from an EMBL/GenBank/DDBJ whole genome shotgun (WGS) entry which is preliminary data.</text>
</comment>
<accession>A0A218X8N2</accession>
<reference evidence="2" key="1">
    <citation type="journal article" date="2017" name="Plant J.">
        <title>The pomegranate (Punica granatum L.) genome and the genomics of punicalagin biosynthesis.</title>
        <authorList>
            <person name="Qin G."/>
            <person name="Xu C."/>
            <person name="Ming R."/>
            <person name="Tang H."/>
            <person name="Guyot R."/>
            <person name="Kramer E.M."/>
            <person name="Hu Y."/>
            <person name="Yi X."/>
            <person name="Qi Y."/>
            <person name="Xu X."/>
            <person name="Gao Z."/>
            <person name="Pan H."/>
            <person name="Jian J."/>
            <person name="Tian Y."/>
            <person name="Yue Z."/>
            <person name="Xu Y."/>
        </authorList>
    </citation>
    <scope>NUCLEOTIDE SEQUENCE [LARGE SCALE GENOMIC DNA]</scope>
    <source>
        <strain evidence="2">cv. Dabenzi</strain>
    </source>
</reference>
<name>A0A218X8N2_PUNGR</name>
<gene>
    <name evidence="1" type="ORF">CDL15_Pgr007345</name>
</gene>
<dbReference type="Proteomes" id="UP000197138">
    <property type="component" value="Unassembled WGS sequence"/>
</dbReference>
<dbReference type="AlphaFoldDB" id="A0A218X8N2"/>
<protein>
    <submittedName>
        <fullName evidence="1">Uncharacterized protein</fullName>
    </submittedName>
</protein>
<sequence>MGEDGMKSIQEMVDELQSPLPPAIIKSQTVELDQDDVRGTELRHWQVKAIGSVSSEENVDEFIDYNNDFVANSCVNYS</sequence>